<reference evidence="1" key="1">
    <citation type="submission" date="2023-11" db="EMBL/GenBank/DDBJ databases">
        <authorList>
            <person name="Poullet M."/>
        </authorList>
    </citation>
    <scope>NUCLEOTIDE SEQUENCE</scope>
    <source>
        <strain evidence="1">E1834</strain>
    </source>
</reference>
<accession>A0ACB1ALJ8</accession>
<name>A0ACB1ALJ8_MELEN</name>
<organism evidence="1 2">
    <name type="scientific">Meloidogyne enterolobii</name>
    <name type="common">Root-knot nematode worm</name>
    <name type="synonym">Meloidogyne mayaguensis</name>
    <dbReference type="NCBI Taxonomy" id="390850"/>
    <lineage>
        <taxon>Eukaryota</taxon>
        <taxon>Metazoa</taxon>
        <taxon>Ecdysozoa</taxon>
        <taxon>Nematoda</taxon>
        <taxon>Chromadorea</taxon>
        <taxon>Rhabditida</taxon>
        <taxon>Tylenchina</taxon>
        <taxon>Tylenchomorpha</taxon>
        <taxon>Tylenchoidea</taxon>
        <taxon>Meloidogynidae</taxon>
        <taxon>Meloidogyninae</taxon>
        <taxon>Meloidogyne</taxon>
    </lineage>
</organism>
<proteinExistence type="predicted"/>
<evidence type="ECO:0000313" key="1">
    <source>
        <dbReference type="EMBL" id="CAK5093043.1"/>
    </source>
</evidence>
<comment type="caution">
    <text evidence="1">The sequence shown here is derived from an EMBL/GenBank/DDBJ whole genome shotgun (WGS) entry which is preliminary data.</text>
</comment>
<keyword evidence="2" id="KW-1185">Reference proteome</keyword>
<evidence type="ECO:0000313" key="2">
    <source>
        <dbReference type="Proteomes" id="UP001497535"/>
    </source>
</evidence>
<gene>
    <name evidence="1" type="ORF">MENTE1834_LOCUS40268</name>
</gene>
<dbReference type="EMBL" id="CAVMJV010000094">
    <property type="protein sequence ID" value="CAK5093043.1"/>
    <property type="molecule type" value="Genomic_DNA"/>
</dbReference>
<dbReference type="Proteomes" id="UP001497535">
    <property type="component" value="Unassembled WGS sequence"/>
</dbReference>
<protein>
    <submittedName>
        <fullName evidence="1">Uncharacterized protein</fullName>
    </submittedName>
</protein>
<sequence>MLKAGNKGKGPKKSKADKAFYPKALILLPTRELADQTYREVLKLTYRTPLVPALVHGGQNNFETQLANLKVCLIFNENMLKTMPGHLGSGQLAPQARILESSRQNSLFWSSLASFKKFLYFATFDIGISK</sequence>